<dbReference type="AlphaFoldDB" id="B2IBW2"/>
<dbReference type="PROSITE" id="PS00933">
    <property type="entry name" value="FGGY_KINASES_1"/>
    <property type="match status" value="1"/>
</dbReference>
<dbReference type="EMBL" id="CP001016">
    <property type="protein sequence ID" value="ACB93834.1"/>
    <property type="molecule type" value="Genomic_DNA"/>
</dbReference>
<keyword evidence="14" id="KW-1185">Reference proteome</keyword>
<dbReference type="InterPro" id="IPR006000">
    <property type="entry name" value="Xylulokinase"/>
</dbReference>
<dbReference type="KEGG" id="bid:Bind_0177"/>
<keyword evidence="7 8" id="KW-0119">Carbohydrate metabolism</keyword>
<keyword evidence="5 8" id="KW-0418">Kinase</keyword>
<dbReference type="GO" id="GO:0005524">
    <property type="term" value="F:ATP binding"/>
    <property type="evidence" value="ECO:0007669"/>
    <property type="project" value="UniProtKB-UniRule"/>
</dbReference>
<dbReference type="eggNOG" id="COG1070">
    <property type="taxonomic scope" value="Bacteria"/>
</dbReference>
<dbReference type="InterPro" id="IPR043129">
    <property type="entry name" value="ATPase_NBD"/>
</dbReference>
<keyword evidence="3 8" id="KW-0808">Transferase</keyword>
<dbReference type="SUPFAM" id="SSF53067">
    <property type="entry name" value="Actin-like ATPase domain"/>
    <property type="match status" value="2"/>
</dbReference>
<evidence type="ECO:0000256" key="1">
    <source>
        <dbReference type="ARBA" id="ARBA00009156"/>
    </source>
</evidence>
<dbReference type="PANTHER" id="PTHR43095">
    <property type="entry name" value="SUGAR KINASE"/>
    <property type="match status" value="1"/>
</dbReference>
<evidence type="ECO:0000313" key="14">
    <source>
        <dbReference type="Proteomes" id="UP000001695"/>
    </source>
</evidence>
<dbReference type="InterPro" id="IPR050406">
    <property type="entry name" value="FGGY_Carb_Kinase"/>
</dbReference>
<dbReference type="HAMAP" id="MF_02220">
    <property type="entry name" value="XylB"/>
    <property type="match status" value="1"/>
</dbReference>
<evidence type="ECO:0000256" key="4">
    <source>
        <dbReference type="ARBA" id="ARBA00022741"/>
    </source>
</evidence>
<evidence type="ECO:0000256" key="6">
    <source>
        <dbReference type="ARBA" id="ARBA00022840"/>
    </source>
</evidence>
<keyword evidence="6 8" id="KW-0067">ATP-binding</keyword>
<accession>B2IBW2</accession>
<dbReference type="InterPro" id="IPR018484">
    <property type="entry name" value="FGGY_N"/>
</dbReference>
<name>B2IBW2_BEII9</name>
<dbReference type="CDD" id="cd07808">
    <property type="entry name" value="ASKHA_NBD_FGGY_EcXK-like"/>
    <property type="match status" value="1"/>
</dbReference>
<dbReference type="Gene3D" id="3.30.420.40">
    <property type="match status" value="2"/>
</dbReference>
<dbReference type="InterPro" id="IPR000577">
    <property type="entry name" value="Carb_kinase_FGGY"/>
</dbReference>
<dbReference type="GO" id="GO:0005998">
    <property type="term" value="P:xylulose catabolic process"/>
    <property type="evidence" value="ECO:0007669"/>
    <property type="project" value="UniProtKB-UniRule"/>
</dbReference>
<dbReference type="Proteomes" id="UP000001695">
    <property type="component" value="Chromosome"/>
</dbReference>
<feature type="domain" description="Carbohydrate kinase FGGY C-terminal" evidence="12">
    <location>
        <begin position="254"/>
        <end position="438"/>
    </location>
</feature>
<protein>
    <recommendedName>
        <fullName evidence="8 10">Xylulose kinase</fullName>
        <shortName evidence="8 10">Xylulokinase</shortName>
        <ecNumber evidence="8 10">2.7.1.17</ecNumber>
    </recommendedName>
</protein>
<comment type="similarity">
    <text evidence="1 8 9">Belongs to the FGGY kinase family.</text>
</comment>
<dbReference type="InterPro" id="IPR018483">
    <property type="entry name" value="Carb_kinase_FGGY_CS"/>
</dbReference>
<evidence type="ECO:0000256" key="2">
    <source>
        <dbReference type="ARBA" id="ARBA00022629"/>
    </source>
</evidence>
<feature type="site" description="Important for activity" evidence="8">
    <location>
        <position position="7"/>
    </location>
</feature>
<dbReference type="GO" id="GO:0042732">
    <property type="term" value="P:D-xylose metabolic process"/>
    <property type="evidence" value="ECO:0007669"/>
    <property type="project" value="UniProtKB-KW"/>
</dbReference>
<dbReference type="STRING" id="395963.Bind_0177"/>
<gene>
    <name evidence="8 10" type="primary">xylB</name>
    <name evidence="13" type="ordered locus">Bind_0177</name>
</gene>
<dbReference type="EC" id="2.7.1.17" evidence="8 10"/>
<dbReference type="PIRSF" id="PIRSF000538">
    <property type="entry name" value="GlpK"/>
    <property type="match status" value="1"/>
</dbReference>
<dbReference type="PROSITE" id="PS00445">
    <property type="entry name" value="FGGY_KINASES_2"/>
    <property type="match status" value="1"/>
</dbReference>
<keyword evidence="4 8" id="KW-0547">Nucleotide-binding</keyword>
<reference evidence="13 14" key="2">
    <citation type="journal article" date="2010" name="J. Bacteriol.">
        <title>Complete genome sequence of Beijerinckia indica subsp. indica.</title>
        <authorList>
            <person name="Tamas I."/>
            <person name="Dedysh S.N."/>
            <person name="Liesack W."/>
            <person name="Stott M.B."/>
            <person name="Alam M."/>
            <person name="Murrell J.C."/>
            <person name="Dunfield P.F."/>
        </authorList>
    </citation>
    <scope>NUCLEOTIDE SEQUENCE [LARGE SCALE GENOMIC DNA]</scope>
    <source>
        <strain evidence="14">ATCC 9039 / DSM 1715 / NCIMB 8712</strain>
    </source>
</reference>
<dbReference type="InterPro" id="IPR018485">
    <property type="entry name" value="FGGY_C"/>
</dbReference>
<comment type="function">
    <text evidence="8">Catalyzes the phosphorylation of D-xylulose to D-xylulose 5-phosphate.</text>
</comment>
<dbReference type="RefSeq" id="WP_012383192.1">
    <property type="nucleotide sequence ID" value="NC_010581.1"/>
</dbReference>
<organism evidence="13 14">
    <name type="scientific">Beijerinckia indica subsp. indica (strain ATCC 9039 / DSM 1715 / NCIMB 8712)</name>
    <dbReference type="NCBI Taxonomy" id="395963"/>
    <lineage>
        <taxon>Bacteria</taxon>
        <taxon>Pseudomonadati</taxon>
        <taxon>Pseudomonadota</taxon>
        <taxon>Alphaproteobacteria</taxon>
        <taxon>Hyphomicrobiales</taxon>
        <taxon>Beijerinckiaceae</taxon>
        <taxon>Beijerinckia</taxon>
    </lineage>
</organism>
<evidence type="ECO:0000259" key="12">
    <source>
        <dbReference type="Pfam" id="PF02782"/>
    </source>
</evidence>
<feature type="active site" description="Proton acceptor" evidence="8">
    <location>
        <position position="237"/>
    </location>
</feature>
<evidence type="ECO:0000256" key="9">
    <source>
        <dbReference type="RuleBase" id="RU003733"/>
    </source>
</evidence>
<proteinExistence type="inferred from homology"/>
<sequence>MNFIGIDLGTSSVKTLVIDENENVTADLSEDVVWSSPHPNWSEADPESWWDAVARTLDRLAGENPGLLKEIRGIGLSGQMHGAVLLDGAHKPLRPAILWNDGRSHREAAELASLPSPLLEQLGVMPMPGLTGPKLLWLHRHEPETLAATRSLLLPKDYIRLKLCGELATDVSDAAGTWMFDQAGRCWSEAAIKICGADPAWLPKIYESNEATGILRKEWVSRWGLPNDVVIAAGGGDAAMGGVGIGAISNGDAFISLGTSAQLFVAADQHRPSIHNLVHAFCHAVPQGWYQMAAMLSGASPLAAAARWLEADIPLLLQEAEQSFRGPSKLIALPYLEGERTPHNDPFARGVIFGLDNSATRADITQAVLEGVAFMLVDALDTLKAAGASIETAAFIGGGARSSFWAKLIASATGLRLQKFVVAERGPAFGAARLARLAVTGENPRTILLPPKVQSVIEPDPALHRAYQSSIDRFRRLYQALKPVFRPASESR</sequence>
<evidence type="ECO:0000259" key="11">
    <source>
        <dbReference type="Pfam" id="PF00370"/>
    </source>
</evidence>
<dbReference type="Pfam" id="PF02782">
    <property type="entry name" value="FGGY_C"/>
    <property type="match status" value="1"/>
</dbReference>
<evidence type="ECO:0000313" key="13">
    <source>
        <dbReference type="EMBL" id="ACB93834.1"/>
    </source>
</evidence>
<evidence type="ECO:0000256" key="5">
    <source>
        <dbReference type="ARBA" id="ARBA00022777"/>
    </source>
</evidence>
<dbReference type="NCBIfam" id="TIGR01312">
    <property type="entry name" value="XylB"/>
    <property type="match status" value="1"/>
</dbReference>
<dbReference type="HOGENOM" id="CLU_009281_3_0_5"/>
<feature type="domain" description="Carbohydrate kinase FGGY N-terminal" evidence="11">
    <location>
        <begin position="4"/>
        <end position="244"/>
    </location>
</feature>
<dbReference type="PANTHER" id="PTHR43095:SF6">
    <property type="entry name" value="XYLULOSE KINASE"/>
    <property type="match status" value="1"/>
</dbReference>
<evidence type="ECO:0000256" key="8">
    <source>
        <dbReference type="HAMAP-Rule" id="MF_02220"/>
    </source>
</evidence>
<reference evidence="14" key="1">
    <citation type="submission" date="2008-03" db="EMBL/GenBank/DDBJ databases">
        <title>Complete sequence of chromosome of Beijerinckia indica subsp. indica ATCC 9039.</title>
        <authorList>
            <consortium name="US DOE Joint Genome Institute"/>
            <person name="Copeland A."/>
            <person name="Lucas S."/>
            <person name="Lapidus A."/>
            <person name="Glavina del Rio T."/>
            <person name="Dalin E."/>
            <person name="Tice H."/>
            <person name="Bruce D."/>
            <person name="Goodwin L."/>
            <person name="Pitluck S."/>
            <person name="LaButti K."/>
            <person name="Schmutz J."/>
            <person name="Larimer F."/>
            <person name="Land M."/>
            <person name="Hauser L."/>
            <person name="Kyrpides N."/>
            <person name="Mikhailova N."/>
            <person name="Dunfield P.F."/>
            <person name="Dedysh S.N."/>
            <person name="Liesack W."/>
            <person name="Saw J.H."/>
            <person name="Alam M."/>
            <person name="Chen Y."/>
            <person name="Murrell J.C."/>
            <person name="Richardson P."/>
        </authorList>
    </citation>
    <scope>NUCLEOTIDE SEQUENCE [LARGE SCALE GENOMIC DNA]</scope>
    <source>
        <strain evidence="14">ATCC 9039 / DSM 1715 / NCIMB 8712</strain>
    </source>
</reference>
<comment type="catalytic activity">
    <reaction evidence="8 10">
        <text>D-xylulose + ATP = D-xylulose 5-phosphate + ADP + H(+)</text>
        <dbReference type="Rhea" id="RHEA:10964"/>
        <dbReference type="ChEBI" id="CHEBI:15378"/>
        <dbReference type="ChEBI" id="CHEBI:17140"/>
        <dbReference type="ChEBI" id="CHEBI:30616"/>
        <dbReference type="ChEBI" id="CHEBI:57737"/>
        <dbReference type="ChEBI" id="CHEBI:456216"/>
        <dbReference type="EC" id="2.7.1.17"/>
    </reaction>
</comment>
<feature type="binding site" evidence="8">
    <location>
        <begin position="80"/>
        <end position="81"/>
    </location>
    <ligand>
        <name>substrate</name>
    </ligand>
</feature>
<evidence type="ECO:0000256" key="3">
    <source>
        <dbReference type="ARBA" id="ARBA00022679"/>
    </source>
</evidence>
<keyword evidence="2 8" id="KW-0859">Xylose metabolism</keyword>
<evidence type="ECO:0000256" key="10">
    <source>
        <dbReference type="RuleBase" id="RU364073"/>
    </source>
</evidence>
<dbReference type="GO" id="GO:0004856">
    <property type="term" value="F:D-xylulokinase activity"/>
    <property type="evidence" value="ECO:0007669"/>
    <property type="project" value="UniProtKB-UniRule"/>
</dbReference>
<evidence type="ECO:0000256" key="7">
    <source>
        <dbReference type="ARBA" id="ARBA00023277"/>
    </source>
</evidence>
<dbReference type="Pfam" id="PF00370">
    <property type="entry name" value="FGGY_N"/>
    <property type="match status" value="1"/>
</dbReference>
<dbReference type="OrthoDB" id="9805576at2"/>